<keyword evidence="4" id="KW-1185">Reference proteome</keyword>
<feature type="region of interest" description="Disordered" evidence="1">
    <location>
        <begin position="1"/>
        <end position="38"/>
    </location>
</feature>
<dbReference type="Proteomes" id="UP000694501">
    <property type="component" value="Unassembled WGS sequence"/>
</dbReference>
<feature type="compositionally biased region" description="Basic and acidic residues" evidence="1">
    <location>
        <begin position="26"/>
        <end position="38"/>
    </location>
</feature>
<name>A0A949N0R6_9ACTN</name>
<evidence type="ECO:0000259" key="2">
    <source>
        <dbReference type="Pfam" id="PF04149"/>
    </source>
</evidence>
<sequence>MRTGRGTTTVRPLNGPLSPGTSEAKLTARDERPIRDEHERVPRWLTSSCSNNGGDCVEVAAGRTVAQVRDSKNVGGPALAVPASQWTAFLSHLRTDRPGL</sequence>
<feature type="compositionally biased region" description="Polar residues" evidence="1">
    <location>
        <begin position="1"/>
        <end position="11"/>
    </location>
</feature>
<accession>A0A949N0R6</accession>
<dbReference type="EMBL" id="JAELVF020000001">
    <property type="protein sequence ID" value="MBU7596990.1"/>
    <property type="molecule type" value="Genomic_DNA"/>
</dbReference>
<gene>
    <name evidence="3" type="ORF">JGS22_004890</name>
</gene>
<evidence type="ECO:0000313" key="4">
    <source>
        <dbReference type="Proteomes" id="UP000694501"/>
    </source>
</evidence>
<proteinExistence type="predicted"/>
<evidence type="ECO:0000313" key="3">
    <source>
        <dbReference type="EMBL" id="MBU7596990.1"/>
    </source>
</evidence>
<dbReference type="AlphaFoldDB" id="A0A949N0R6"/>
<organism evidence="3 4">
    <name type="scientific">Streptomyces tardus</name>
    <dbReference type="NCBI Taxonomy" id="2780544"/>
    <lineage>
        <taxon>Bacteria</taxon>
        <taxon>Bacillati</taxon>
        <taxon>Actinomycetota</taxon>
        <taxon>Actinomycetes</taxon>
        <taxon>Kitasatosporales</taxon>
        <taxon>Streptomycetaceae</taxon>
        <taxon>Streptomyces</taxon>
    </lineage>
</organism>
<dbReference type="InterPro" id="IPR007278">
    <property type="entry name" value="DUF397"/>
</dbReference>
<dbReference type="Pfam" id="PF04149">
    <property type="entry name" value="DUF397"/>
    <property type="match status" value="1"/>
</dbReference>
<comment type="caution">
    <text evidence="3">The sequence shown here is derived from an EMBL/GenBank/DDBJ whole genome shotgun (WGS) entry which is preliminary data.</text>
</comment>
<dbReference type="RefSeq" id="WP_211039661.1">
    <property type="nucleotide sequence ID" value="NZ_JAELVF020000001.1"/>
</dbReference>
<reference evidence="3" key="1">
    <citation type="submission" date="2021-06" db="EMBL/GenBank/DDBJ databases">
        <title>Sequencing of actinobacteria type strains.</title>
        <authorList>
            <person name="Nguyen G.-S."/>
            <person name="Wentzel A."/>
        </authorList>
    </citation>
    <scope>NUCLEOTIDE SEQUENCE</scope>
    <source>
        <strain evidence="3">P38-E01</strain>
    </source>
</reference>
<evidence type="ECO:0000256" key="1">
    <source>
        <dbReference type="SAM" id="MobiDB-lite"/>
    </source>
</evidence>
<protein>
    <submittedName>
        <fullName evidence="3">DUF397 domain-containing protein</fullName>
    </submittedName>
</protein>
<feature type="domain" description="DUF397" evidence="2">
    <location>
        <begin position="43"/>
        <end position="94"/>
    </location>
</feature>